<reference evidence="2 3" key="1">
    <citation type="submission" date="2023-10" db="EMBL/GenBank/DDBJ databases">
        <title>Genome-Wide Identification Analysis in wild type Solanum Pinnatisectum Reveals Some Genes Defensing Phytophthora Infestans.</title>
        <authorList>
            <person name="Sun C."/>
        </authorList>
    </citation>
    <scope>NUCLEOTIDE SEQUENCE [LARGE SCALE GENOMIC DNA]</scope>
    <source>
        <strain evidence="2">LQN</strain>
        <tissue evidence="2">Leaf</tissue>
    </source>
</reference>
<evidence type="ECO:0000256" key="1">
    <source>
        <dbReference type="SAM" id="MobiDB-lite"/>
    </source>
</evidence>
<evidence type="ECO:0008006" key="4">
    <source>
        <dbReference type="Google" id="ProtNLM"/>
    </source>
</evidence>
<gene>
    <name evidence="2" type="ORF">R3W88_002040</name>
</gene>
<feature type="compositionally biased region" description="Low complexity" evidence="1">
    <location>
        <begin position="42"/>
        <end position="62"/>
    </location>
</feature>
<evidence type="ECO:0000313" key="3">
    <source>
        <dbReference type="Proteomes" id="UP001311915"/>
    </source>
</evidence>
<organism evidence="2 3">
    <name type="scientific">Solanum pinnatisectum</name>
    <name type="common">tansyleaf nightshade</name>
    <dbReference type="NCBI Taxonomy" id="50273"/>
    <lineage>
        <taxon>Eukaryota</taxon>
        <taxon>Viridiplantae</taxon>
        <taxon>Streptophyta</taxon>
        <taxon>Embryophyta</taxon>
        <taxon>Tracheophyta</taxon>
        <taxon>Spermatophyta</taxon>
        <taxon>Magnoliopsida</taxon>
        <taxon>eudicotyledons</taxon>
        <taxon>Gunneridae</taxon>
        <taxon>Pentapetalae</taxon>
        <taxon>asterids</taxon>
        <taxon>lamiids</taxon>
        <taxon>Solanales</taxon>
        <taxon>Solanaceae</taxon>
        <taxon>Solanoideae</taxon>
        <taxon>Solaneae</taxon>
        <taxon>Solanum</taxon>
    </lineage>
</organism>
<name>A0AAV9ML71_9SOLN</name>
<protein>
    <recommendedName>
        <fullName evidence="4">DC1 domain-containing protein</fullName>
    </recommendedName>
</protein>
<evidence type="ECO:0000313" key="2">
    <source>
        <dbReference type="EMBL" id="KAK4738343.1"/>
    </source>
</evidence>
<proteinExistence type="predicted"/>
<comment type="caution">
    <text evidence="2">The sequence shown here is derived from an EMBL/GenBank/DDBJ whole genome shotgun (WGS) entry which is preliminary data.</text>
</comment>
<sequence length="102" mass="11312">MCNVIMNRDDWLYYCGGCDFGSHLHCAITSPEVGVFPKQQRPIPNSNSNPNPSQNSKSSWNSHANAVVEMINSVDDDHDRLIAAQIGAQIEARGRRAMLDLI</sequence>
<feature type="region of interest" description="Disordered" evidence="1">
    <location>
        <begin position="37"/>
        <end position="62"/>
    </location>
</feature>
<keyword evidence="3" id="KW-1185">Reference proteome</keyword>
<dbReference type="EMBL" id="JAWPEI010000001">
    <property type="protein sequence ID" value="KAK4738343.1"/>
    <property type="molecule type" value="Genomic_DNA"/>
</dbReference>
<dbReference type="Proteomes" id="UP001311915">
    <property type="component" value="Unassembled WGS sequence"/>
</dbReference>
<dbReference type="AlphaFoldDB" id="A0AAV9ML71"/>
<accession>A0AAV9ML71</accession>